<dbReference type="InterPro" id="IPR036291">
    <property type="entry name" value="NAD(P)-bd_dom_sf"/>
</dbReference>
<evidence type="ECO:0000259" key="3">
    <source>
        <dbReference type="PROSITE" id="PS50075"/>
    </source>
</evidence>
<dbReference type="InterPro" id="IPR036736">
    <property type="entry name" value="ACP-like_sf"/>
</dbReference>
<dbReference type="Gene3D" id="1.10.1200.10">
    <property type="entry name" value="ACP-like"/>
    <property type="match status" value="1"/>
</dbReference>
<dbReference type="PATRIC" id="fig|1003181.4.peg.6800"/>
<comment type="caution">
    <text evidence="4">The sequence shown here is derived from an EMBL/GenBank/DDBJ whole genome shotgun (WGS) entry which is preliminary data.</text>
</comment>
<organism evidence="4 5">
    <name type="scientific">Candidatus Thiomargarita nelsonii</name>
    <dbReference type="NCBI Taxonomy" id="1003181"/>
    <lineage>
        <taxon>Bacteria</taxon>
        <taxon>Pseudomonadati</taxon>
        <taxon>Pseudomonadota</taxon>
        <taxon>Gammaproteobacteria</taxon>
        <taxon>Thiotrichales</taxon>
        <taxon>Thiotrichaceae</taxon>
        <taxon>Thiomargarita</taxon>
    </lineage>
</organism>
<sequence>MLGNGGQANYASANAFMDALMYQRKKMGLPALCINWGGWSEVGMAKELMAKEDEAITPQQGLELLGSLLGQDIPQVGVIPNQWQKFSQKLPSLTGFPVLSELIKPKSTTSQLTLQQQFSQASAKEQYEILHNHIKSKIEPILGIVPADEQNFFDLGMDSLMSIQLTNHLTADTGISVTATTILKYPTVSKLSQTLLEMLRFKTKQNQQPDNDYEVGEL</sequence>
<evidence type="ECO:0000313" key="4">
    <source>
        <dbReference type="EMBL" id="OAD19246.1"/>
    </source>
</evidence>
<dbReference type="Pfam" id="PF08659">
    <property type="entry name" value="KR"/>
    <property type="match status" value="1"/>
</dbReference>
<dbReference type="InterPro" id="IPR009081">
    <property type="entry name" value="PP-bd_ACP"/>
</dbReference>
<keyword evidence="2" id="KW-0597">Phosphoprotein</keyword>
<gene>
    <name evidence="4" type="ORF">THIOM_005134</name>
</gene>
<name>A0A176RU66_9GAMM</name>
<dbReference type="InterPro" id="IPR013968">
    <property type="entry name" value="PKS_KR"/>
</dbReference>
<dbReference type="GO" id="GO:0004312">
    <property type="term" value="F:fatty acid synthase activity"/>
    <property type="evidence" value="ECO:0007669"/>
    <property type="project" value="TreeGrafter"/>
</dbReference>
<dbReference type="AlphaFoldDB" id="A0A176RU66"/>
<dbReference type="SMART" id="SM00823">
    <property type="entry name" value="PKS_PP"/>
    <property type="match status" value="1"/>
</dbReference>
<dbReference type="GO" id="GO:0006633">
    <property type="term" value="P:fatty acid biosynthetic process"/>
    <property type="evidence" value="ECO:0007669"/>
    <property type="project" value="TreeGrafter"/>
</dbReference>
<proteinExistence type="predicted"/>
<feature type="domain" description="Carrier" evidence="3">
    <location>
        <begin position="122"/>
        <end position="199"/>
    </location>
</feature>
<dbReference type="Pfam" id="PF00550">
    <property type="entry name" value="PP-binding"/>
    <property type="match status" value="1"/>
</dbReference>
<evidence type="ECO:0000256" key="2">
    <source>
        <dbReference type="ARBA" id="ARBA00022553"/>
    </source>
</evidence>
<dbReference type="Gene3D" id="3.40.50.720">
    <property type="entry name" value="NAD(P)-binding Rossmann-like Domain"/>
    <property type="match status" value="1"/>
</dbReference>
<dbReference type="InterPro" id="IPR050091">
    <property type="entry name" value="PKS_NRPS_Biosynth_Enz"/>
</dbReference>
<dbReference type="PANTHER" id="PTHR43775:SF37">
    <property type="entry name" value="SI:DKEY-61P9.11"/>
    <property type="match status" value="1"/>
</dbReference>
<reference evidence="4 5" key="1">
    <citation type="submission" date="2016-05" db="EMBL/GenBank/DDBJ databases">
        <title>Single-cell genome of chain-forming Candidatus Thiomargarita nelsonii and comparison to other large sulfur-oxidizing bacteria.</title>
        <authorList>
            <person name="Winkel M."/>
            <person name="Salman V."/>
            <person name="Woyke T."/>
            <person name="Schulz-Vogt H."/>
            <person name="Richter M."/>
            <person name="Flood B."/>
            <person name="Bailey J."/>
            <person name="Amann R."/>
            <person name="Mussmann M."/>
        </authorList>
    </citation>
    <scope>NUCLEOTIDE SEQUENCE [LARGE SCALE GENOMIC DNA]</scope>
    <source>
        <strain evidence="4 5">THI036</strain>
    </source>
</reference>
<dbReference type="InterPro" id="IPR006162">
    <property type="entry name" value="Ppantetheine_attach_site"/>
</dbReference>
<dbReference type="PROSITE" id="PS00012">
    <property type="entry name" value="PHOSPHOPANTETHEINE"/>
    <property type="match status" value="1"/>
</dbReference>
<dbReference type="InterPro" id="IPR020806">
    <property type="entry name" value="PKS_PP-bd"/>
</dbReference>
<dbReference type="PANTHER" id="PTHR43775">
    <property type="entry name" value="FATTY ACID SYNTHASE"/>
    <property type="match status" value="1"/>
</dbReference>
<evidence type="ECO:0000256" key="1">
    <source>
        <dbReference type="ARBA" id="ARBA00022450"/>
    </source>
</evidence>
<dbReference type="Proteomes" id="UP000076962">
    <property type="component" value="Unassembled WGS sequence"/>
</dbReference>
<protein>
    <submittedName>
        <fullName evidence="4">Beta-ketoacyl synthase</fullName>
    </submittedName>
</protein>
<dbReference type="GO" id="GO:0031177">
    <property type="term" value="F:phosphopantetheine binding"/>
    <property type="evidence" value="ECO:0007669"/>
    <property type="project" value="InterPro"/>
</dbReference>
<dbReference type="EMBL" id="LUTY01002883">
    <property type="protein sequence ID" value="OAD19246.1"/>
    <property type="molecule type" value="Genomic_DNA"/>
</dbReference>
<keyword evidence="5" id="KW-1185">Reference proteome</keyword>
<dbReference type="SUPFAM" id="SSF51735">
    <property type="entry name" value="NAD(P)-binding Rossmann-fold domains"/>
    <property type="match status" value="1"/>
</dbReference>
<accession>A0A176RU66</accession>
<dbReference type="SUPFAM" id="SSF47336">
    <property type="entry name" value="ACP-like"/>
    <property type="match status" value="1"/>
</dbReference>
<keyword evidence="1" id="KW-0596">Phosphopantetheine</keyword>
<evidence type="ECO:0000313" key="5">
    <source>
        <dbReference type="Proteomes" id="UP000076962"/>
    </source>
</evidence>
<dbReference type="PROSITE" id="PS50075">
    <property type="entry name" value="CARRIER"/>
    <property type="match status" value="1"/>
</dbReference>